<evidence type="ECO:0000313" key="3">
    <source>
        <dbReference type="Proteomes" id="UP000693952"/>
    </source>
</evidence>
<dbReference type="RefSeq" id="WP_124346574.1">
    <property type="nucleotide sequence ID" value="NZ_CP027706.1"/>
</dbReference>
<evidence type="ECO:0000259" key="1">
    <source>
        <dbReference type="Pfam" id="PF05229"/>
    </source>
</evidence>
<feature type="domain" description="Spore coat protein U/FanG" evidence="1">
    <location>
        <begin position="29"/>
        <end position="174"/>
    </location>
</feature>
<dbReference type="SMART" id="SM00972">
    <property type="entry name" value="SCPU"/>
    <property type="match status" value="1"/>
</dbReference>
<proteinExistence type="predicted"/>
<reference evidence="2" key="1">
    <citation type="submission" date="2021-06" db="EMBL/GenBank/DDBJ databases">
        <title>Updating the genus Pseudomonas: Description of 43 new species and partition of the Pseudomonas putida group.</title>
        <authorList>
            <person name="Girard L."/>
            <person name="Lood C."/>
            <person name="Vandamme P."/>
            <person name="Rokni-Zadeh H."/>
            <person name="van Noort V."/>
            <person name="Hofte M."/>
            <person name="Lavigne R."/>
            <person name="De Mot R."/>
        </authorList>
    </citation>
    <scope>NUCLEOTIDE SEQUENCE</scope>
    <source>
        <strain evidence="2">CMR12a</strain>
    </source>
</reference>
<organism evidence="2 3">
    <name type="scientific">Pseudomonas sessilinigenes</name>
    <dbReference type="NCBI Taxonomy" id="658629"/>
    <lineage>
        <taxon>Bacteria</taxon>
        <taxon>Pseudomonadati</taxon>
        <taxon>Pseudomonadota</taxon>
        <taxon>Gammaproteobacteria</taxon>
        <taxon>Pseudomonadales</taxon>
        <taxon>Pseudomonadaceae</taxon>
        <taxon>Pseudomonas</taxon>
    </lineage>
</organism>
<keyword evidence="3" id="KW-1185">Reference proteome</keyword>
<gene>
    <name evidence="2" type="ORF">KSS89_13670</name>
</gene>
<name>A0ABX8MW05_9PSED</name>
<evidence type="ECO:0000313" key="2">
    <source>
        <dbReference type="EMBL" id="QXH43217.1"/>
    </source>
</evidence>
<dbReference type="Proteomes" id="UP000693952">
    <property type="component" value="Chromosome"/>
</dbReference>
<dbReference type="Pfam" id="PF05229">
    <property type="entry name" value="SCPU"/>
    <property type="match status" value="1"/>
</dbReference>
<dbReference type="PANTHER" id="PTHR37089">
    <property type="entry name" value="PROTEIN U-RELATED"/>
    <property type="match status" value="1"/>
</dbReference>
<dbReference type="EMBL" id="CP077074">
    <property type="protein sequence ID" value="QXH43217.1"/>
    <property type="molecule type" value="Genomic_DNA"/>
</dbReference>
<protein>
    <submittedName>
        <fullName evidence="2">Spore coat U domain-containing protein</fullName>
    </submittedName>
</protein>
<sequence>MSGRSLALLALPALLASMVVWGDPSPISRAFRVQAMVTNGCAFGTRLSNNNYDLGLLDFGTLGSLARPVDIASAAGAGSIVLTCTPGMTVSVALDNGLNASGSQRYLKHISANQRLAYQLYQDPAYSRVWGSGAQARTIVDFPPGTQAYQVYARLLAVTRMPPAGSYHDTVTVTLAF</sequence>
<accession>A0ABX8MW05</accession>
<dbReference type="InterPro" id="IPR053167">
    <property type="entry name" value="Spore_coat_component"/>
</dbReference>
<dbReference type="PANTHER" id="PTHR37089:SF3">
    <property type="entry name" value="EXPORTED PROTEIN"/>
    <property type="match status" value="1"/>
</dbReference>
<dbReference type="InterPro" id="IPR007893">
    <property type="entry name" value="Spore_coat_U/FanG"/>
</dbReference>